<accession>A0A445GVX5</accession>
<protein>
    <recommendedName>
        <fullName evidence="3">Protein FAR1-RELATED SEQUENCE</fullName>
    </recommendedName>
</protein>
<dbReference type="PANTHER" id="PTHR47718">
    <property type="entry name" value="OS01G0519700 PROTEIN"/>
    <property type="match status" value="1"/>
</dbReference>
<keyword evidence="2" id="KW-1185">Reference proteome</keyword>
<name>A0A445GVX5_GLYSO</name>
<dbReference type="AlphaFoldDB" id="A0A445GVX5"/>
<dbReference type="Proteomes" id="UP000289340">
    <property type="component" value="Chromosome 15"/>
</dbReference>
<dbReference type="PANTHER" id="PTHR47718:SF13">
    <property type="entry name" value="OS09G0290500 PROTEIN"/>
    <property type="match status" value="1"/>
</dbReference>
<evidence type="ECO:0008006" key="3">
    <source>
        <dbReference type="Google" id="ProtNLM"/>
    </source>
</evidence>
<gene>
    <name evidence="1" type="ORF">D0Y65_041489</name>
</gene>
<evidence type="ECO:0000313" key="2">
    <source>
        <dbReference type="Proteomes" id="UP000289340"/>
    </source>
</evidence>
<proteinExistence type="predicted"/>
<organism evidence="1 2">
    <name type="scientific">Glycine soja</name>
    <name type="common">Wild soybean</name>
    <dbReference type="NCBI Taxonomy" id="3848"/>
    <lineage>
        <taxon>Eukaryota</taxon>
        <taxon>Viridiplantae</taxon>
        <taxon>Streptophyta</taxon>
        <taxon>Embryophyta</taxon>
        <taxon>Tracheophyta</taxon>
        <taxon>Spermatophyta</taxon>
        <taxon>Magnoliopsida</taxon>
        <taxon>eudicotyledons</taxon>
        <taxon>Gunneridae</taxon>
        <taxon>Pentapetalae</taxon>
        <taxon>rosids</taxon>
        <taxon>fabids</taxon>
        <taxon>Fabales</taxon>
        <taxon>Fabaceae</taxon>
        <taxon>Papilionoideae</taxon>
        <taxon>50 kb inversion clade</taxon>
        <taxon>NPAAA clade</taxon>
        <taxon>indigoferoid/millettioid clade</taxon>
        <taxon>Phaseoleae</taxon>
        <taxon>Glycine</taxon>
        <taxon>Glycine subgen. Soja</taxon>
    </lineage>
</organism>
<comment type="caution">
    <text evidence="1">The sequence shown here is derived from an EMBL/GenBank/DDBJ whole genome shotgun (WGS) entry which is preliminary data.</text>
</comment>
<evidence type="ECO:0000313" key="1">
    <source>
        <dbReference type="EMBL" id="RZB65451.1"/>
    </source>
</evidence>
<dbReference type="EMBL" id="QZWG01000015">
    <property type="protein sequence ID" value="RZB65451.1"/>
    <property type="molecule type" value="Genomic_DNA"/>
</dbReference>
<sequence>MGMKFAGEEATYKFYYAYAKFTSFAIRKDEVRYSSNGEVKRRQFVDPITSRFQHFIRDDRKKTHRPFLARLCLKVDPITSRFQVVSFWEGHKHVLCEPNYVPLFKLYYGLSDGEKAQVDSLHAYGIRSCQIMGYMMGQKGGPVGMGFNKKDLFNYIEQ</sequence>
<reference evidence="1 2" key="1">
    <citation type="submission" date="2018-09" db="EMBL/GenBank/DDBJ databases">
        <title>A high-quality reference genome of wild soybean provides a powerful tool to mine soybean genomes.</title>
        <authorList>
            <person name="Xie M."/>
            <person name="Chung C.Y.L."/>
            <person name="Li M.-W."/>
            <person name="Wong F.-L."/>
            <person name="Chan T.-F."/>
            <person name="Lam H.-M."/>
        </authorList>
    </citation>
    <scope>NUCLEOTIDE SEQUENCE [LARGE SCALE GENOMIC DNA]</scope>
    <source>
        <strain evidence="2">cv. W05</strain>
        <tissue evidence="1">Hypocotyl of etiolated seedlings</tissue>
    </source>
</reference>